<dbReference type="EMBL" id="CP070619">
    <property type="protein sequence ID" value="QSE92180.1"/>
    <property type="molecule type" value="Genomic_DNA"/>
</dbReference>
<evidence type="ECO:0000313" key="3">
    <source>
        <dbReference type="EMBL" id="QSE92180.1"/>
    </source>
</evidence>
<dbReference type="SUPFAM" id="SSF50129">
    <property type="entry name" value="GroES-like"/>
    <property type="match status" value="1"/>
</dbReference>
<dbReference type="CDD" id="cd05289">
    <property type="entry name" value="MDR_like_2"/>
    <property type="match status" value="1"/>
</dbReference>
<keyword evidence="4" id="KW-1185">Reference proteome</keyword>
<name>A0A974W7R8_9NOCA</name>
<gene>
    <name evidence="3" type="ORF">JWS13_27870</name>
</gene>
<accession>A0A974W7R8</accession>
<dbReference type="Proteomes" id="UP000662986">
    <property type="component" value="Chromosome"/>
</dbReference>
<dbReference type="Pfam" id="PF08240">
    <property type="entry name" value="ADH_N"/>
    <property type="match status" value="1"/>
</dbReference>
<dbReference type="Gene3D" id="3.90.180.10">
    <property type="entry name" value="Medium-chain alcohol dehydrogenases, catalytic domain"/>
    <property type="match status" value="1"/>
</dbReference>
<dbReference type="InterPro" id="IPR050700">
    <property type="entry name" value="YIM1/Zinc_Alcohol_DH_Fams"/>
</dbReference>
<protein>
    <submittedName>
        <fullName evidence="3">NADP-dependent oxidoreductase</fullName>
    </submittedName>
</protein>
<sequence length="320" mass="34105">MEQMKAVRRHAYGGPEKLVYEDAPRPESAGDELLVRVHAAGVNVLDWLLGEGGFEYFPDVPLPWIPGWDISGVVEVVGTDVSGFQQGDSVYGMVRLPEPGNAYADYASVPAGQVVAKPPSLDHIQAAALPMTGLTAWRALFDEAGLQRGQRVLIHAASGGVGHLAVQFAKALGAHVVATASGSNREYVKSLGADEFVDYRKQRFETSVAPVHAVIDTVGGDVQQRSLDVLERDGVLVALPAEVPDQVKAEAERRGIRTRHFSVEPNADTLAKISRLVEDGTVRPTVSSVYPLAAAQAAHEEGRGGHVRGKLVLDATTPAS</sequence>
<dbReference type="PANTHER" id="PTHR11695">
    <property type="entry name" value="ALCOHOL DEHYDROGENASE RELATED"/>
    <property type="match status" value="1"/>
</dbReference>
<dbReference type="SUPFAM" id="SSF51735">
    <property type="entry name" value="NAD(P)-binding Rossmann-fold domains"/>
    <property type="match status" value="1"/>
</dbReference>
<dbReference type="PROSITE" id="PS01162">
    <property type="entry name" value="QOR_ZETA_CRYSTAL"/>
    <property type="match status" value="1"/>
</dbReference>
<keyword evidence="1" id="KW-0560">Oxidoreductase</keyword>
<dbReference type="InterPro" id="IPR020843">
    <property type="entry name" value="ER"/>
</dbReference>
<dbReference type="Pfam" id="PF13602">
    <property type="entry name" value="ADH_zinc_N_2"/>
    <property type="match status" value="1"/>
</dbReference>
<dbReference type="InterPro" id="IPR011032">
    <property type="entry name" value="GroES-like_sf"/>
</dbReference>
<organism evidence="3 4">
    <name type="scientific">Rhodococcus pseudokoreensis</name>
    <dbReference type="NCBI Taxonomy" id="2811421"/>
    <lineage>
        <taxon>Bacteria</taxon>
        <taxon>Bacillati</taxon>
        <taxon>Actinomycetota</taxon>
        <taxon>Actinomycetes</taxon>
        <taxon>Mycobacteriales</taxon>
        <taxon>Nocardiaceae</taxon>
        <taxon>Rhodococcus</taxon>
    </lineage>
</organism>
<dbReference type="InterPro" id="IPR036291">
    <property type="entry name" value="NAD(P)-bd_dom_sf"/>
</dbReference>
<dbReference type="InterPro" id="IPR002364">
    <property type="entry name" value="Quin_OxRdtase/zeta-crystal_CS"/>
</dbReference>
<evidence type="ECO:0000259" key="2">
    <source>
        <dbReference type="SMART" id="SM00829"/>
    </source>
</evidence>
<dbReference type="SMART" id="SM00829">
    <property type="entry name" value="PKS_ER"/>
    <property type="match status" value="1"/>
</dbReference>
<dbReference type="Gene3D" id="3.40.50.720">
    <property type="entry name" value="NAD(P)-binding Rossmann-like Domain"/>
    <property type="match status" value="1"/>
</dbReference>
<evidence type="ECO:0000313" key="4">
    <source>
        <dbReference type="Proteomes" id="UP000662986"/>
    </source>
</evidence>
<reference evidence="3 4" key="1">
    <citation type="journal article" date="2021" name="Microbiol. Resour. Announc.">
        <title>Complete Genome Sequences of Two Rhodococcus sp. Strains with Large and Linear Chromosomes, Isolated from Apple Rhizosphere.</title>
        <authorList>
            <person name="Benning S."/>
            <person name="Brugnone N."/>
            <person name="Siani R."/>
            <person name="Kublik S."/>
            <person name="Schloter M."/>
            <person name="Rad V."/>
        </authorList>
    </citation>
    <scope>NUCLEOTIDE SEQUENCE [LARGE SCALE GENOMIC DNA]</scope>
    <source>
        <strain evidence="3 4">R79</strain>
    </source>
</reference>
<proteinExistence type="predicted"/>
<dbReference type="PANTHER" id="PTHR11695:SF294">
    <property type="entry name" value="RETICULON-4-INTERACTING PROTEIN 1, MITOCHONDRIAL"/>
    <property type="match status" value="1"/>
</dbReference>
<dbReference type="RefSeq" id="WP_206008616.1">
    <property type="nucleotide sequence ID" value="NZ_CP070619.1"/>
</dbReference>
<dbReference type="InterPro" id="IPR013154">
    <property type="entry name" value="ADH-like_N"/>
</dbReference>
<feature type="domain" description="Enoyl reductase (ER)" evidence="2">
    <location>
        <begin position="13"/>
        <end position="313"/>
    </location>
</feature>
<evidence type="ECO:0000256" key="1">
    <source>
        <dbReference type="ARBA" id="ARBA00023002"/>
    </source>
</evidence>
<reference evidence="3 4" key="2">
    <citation type="journal article" date="2022" name="Arch. Microbiol.">
        <title>Rhodococcus pseudokoreensis sp. nov. isolated from the rhizosphere of young M26 apple rootstocks.</title>
        <authorList>
            <person name="Kampfer P."/>
            <person name="Glaeser S.P."/>
            <person name="Blom J."/>
            <person name="Wolf J."/>
            <person name="Benning S."/>
            <person name="Schloter M."/>
            <person name="Neumann-Schaal M."/>
        </authorList>
    </citation>
    <scope>NUCLEOTIDE SEQUENCE [LARGE SCALE GENOMIC DNA]</scope>
    <source>
        <strain evidence="3 4">R79</strain>
    </source>
</reference>